<feature type="region of interest" description="Disordered" evidence="1">
    <location>
        <begin position="37"/>
        <end position="56"/>
    </location>
</feature>
<proteinExistence type="predicted"/>
<comment type="caution">
    <text evidence="3">The sequence shown here is derived from an EMBL/GenBank/DDBJ whole genome shotgun (WGS) entry which is preliminary data.</text>
</comment>
<gene>
    <name evidence="3" type="ORF">R1flu_002350</name>
</gene>
<reference evidence="3 4" key="1">
    <citation type="submission" date="2024-09" db="EMBL/GenBank/DDBJ databases">
        <title>Chromosome-scale assembly of Riccia fluitans.</title>
        <authorList>
            <person name="Paukszto L."/>
            <person name="Sawicki J."/>
            <person name="Karawczyk K."/>
            <person name="Piernik-Szablinska J."/>
            <person name="Szczecinska M."/>
            <person name="Mazdziarz M."/>
        </authorList>
    </citation>
    <scope>NUCLEOTIDE SEQUENCE [LARGE SCALE GENOMIC DNA]</scope>
    <source>
        <strain evidence="3">Rf_01</strain>
        <tissue evidence="3">Aerial parts of the thallus</tissue>
    </source>
</reference>
<evidence type="ECO:0000256" key="1">
    <source>
        <dbReference type="SAM" id="MobiDB-lite"/>
    </source>
</evidence>
<feature type="chain" id="PRO_5044812974" evidence="2">
    <location>
        <begin position="33"/>
        <end position="125"/>
    </location>
</feature>
<evidence type="ECO:0000256" key="2">
    <source>
        <dbReference type="SAM" id="SignalP"/>
    </source>
</evidence>
<sequence>MAQPLSLERGRHSALLPLLLILILLSFHLTSALRHDPPSGRNFDHAVEVPPSPQEQREAEELAFLSKLPKPVKEAIQLELDDCKKLPSQEGYDQCIHDRRALVAFTQDYGPGSNTNPVVGAPTNG</sequence>
<name>A0ABD1Y6E0_9MARC</name>
<accession>A0ABD1Y6E0</accession>
<evidence type="ECO:0000313" key="4">
    <source>
        <dbReference type="Proteomes" id="UP001605036"/>
    </source>
</evidence>
<dbReference type="AlphaFoldDB" id="A0ABD1Y6E0"/>
<keyword evidence="2" id="KW-0732">Signal</keyword>
<dbReference type="EMBL" id="JBHFFA010000006">
    <property type="protein sequence ID" value="KAL2622145.1"/>
    <property type="molecule type" value="Genomic_DNA"/>
</dbReference>
<feature type="signal peptide" evidence="2">
    <location>
        <begin position="1"/>
        <end position="32"/>
    </location>
</feature>
<organism evidence="3 4">
    <name type="scientific">Riccia fluitans</name>
    <dbReference type="NCBI Taxonomy" id="41844"/>
    <lineage>
        <taxon>Eukaryota</taxon>
        <taxon>Viridiplantae</taxon>
        <taxon>Streptophyta</taxon>
        <taxon>Embryophyta</taxon>
        <taxon>Marchantiophyta</taxon>
        <taxon>Marchantiopsida</taxon>
        <taxon>Marchantiidae</taxon>
        <taxon>Marchantiales</taxon>
        <taxon>Ricciaceae</taxon>
        <taxon>Riccia</taxon>
    </lineage>
</organism>
<protein>
    <submittedName>
        <fullName evidence="3">Uncharacterized protein</fullName>
    </submittedName>
</protein>
<evidence type="ECO:0000313" key="3">
    <source>
        <dbReference type="EMBL" id="KAL2622145.1"/>
    </source>
</evidence>
<feature type="compositionally biased region" description="Basic and acidic residues" evidence="1">
    <location>
        <begin position="37"/>
        <end position="47"/>
    </location>
</feature>
<dbReference type="Proteomes" id="UP001605036">
    <property type="component" value="Unassembled WGS sequence"/>
</dbReference>
<keyword evidence="4" id="KW-1185">Reference proteome</keyword>